<evidence type="ECO:0000256" key="2">
    <source>
        <dbReference type="SAM" id="MobiDB-lite"/>
    </source>
</evidence>
<dbReference type="InterPro" id="IPR001394">
    <property type="entry name" value="Peptidase_C19_UCH"/>
</dbReference>
<comment type="similarity">
    <text evidence="1">Belongs to the peptidase C19 family.</text>
</comment>
<feature type="region of interest" description="Disordered" evidence="2">
    <location>
        <begin position="159"/>
        <end position="207"/>
    </location>
</feature>
<dbReference type="CDD" id="cd02674">
    <property type="entry name" value="Peptidase_C19R"/>
    <property type="match status" value="1"/>
</dbReference>
<dbReference type="InterPro" id="IPR018200">
    <property type="entry name" value="USP_CS"/>
</dbReference>
<dbReference type="EMBL" id="BRYA01000384">
    <property type="protein sequence ID" value="GMI48280.1"/>
    <property type="molecule type" value="Genomic_DNA"/>
</dbReference>
<dbReference type="PROSITE" id="PS00972">
    <property type="entry name" value="USP_1"/>
    <property type="match status" value="1"/>
</dbReference>
<keyword evidence="1" id="KW-0378">Hydrolase</keyword>
<dbReference type="GO" id="GO:0006508">
    <property type="term" value="P:proteolysis"/>
    <property type="evidence" value="ECO:0007669"/>
    <property type="project" value="UniProtKB-KW"/>
</dbReference>
<dbReference type="InterPro" id="IPR038765">
    <property type="entry name" value="Papain-like_cys_pep_sf"/>
</dbReference>
<keyword evidence="1" id="KW-0833">Ubl conjugation pathway</keyword>
<evidence type="ECO:0000259" key="3">
    <source>
        <dbReference type="PROSITE" id="PS50235"/>
    </source>
</evidence>
<organism evidence="4 5">
    <name type="scientific">Triparma columacea</name>
    <dbReference type="NCBI Taxonomy" id="722753"/>
    <lineage>
        <taxon>Eukaryota</taxon>
        <taxon>Sar</taxon>
        <taxon>Stramenopiles</taxon>
        <taxon>Ochrophyta</taxon>
        <taxon>Bolidophyceae</taxon>
        <taxon>Parmales</taxon>
        <taxon>Triparmaceae</taxon>
        <taxon>Triparma</taxon>
    </lineage>
</organism>
<comment type="catalytic activity">
    <reaction evidence="1">
        <text>Thiol-dependent hydrolysis of ester, thioester, amide, peptide and isopeptide bonds formed by the C-terminal Gly of ubiquitin (a 76-residue protein attached to proteins as an intracellular targeting signal).</text>
        <dbReference type="EC" id="3.4.19.12"/>
    </reaction>
</comment>
<feature type="compositionally biased region" description="Polar residues" evidence="2">
    <location>
        <begin position="29"/>
        <end position="47"/>
    </location>
</feature>
<gene>
    <name evidence="4" type="ORF">TrCOL_g6683</name>
</gene>
<dbReference type="GO" id="GO:0016579">
    <property type="term" value="P:protein deubiquitination"/>
    <property type="evidence" value="ECO:0007669"/>
    <property type="project" value="InterPro"/>
</dbReference>
<dbReference type="InterPro" id="IPR050185">
    <property type="entry name" value="Ub_carboxyl-term_hydrolase"/>
</dbReference>
<protein>
    <recommendedName>
        <fullName evidence="1">Ubiquitin carboxyl-terminal hydrolase</fullName>
        <ecNumber evidence="1">3.4.19.12</ecNumber>
    </recommendedName>
</protein>
<dbReference type="PROSITE" id="PS00973">
    <property type="entry name" value="USP_2"/>
    <property type="match status" value="1"/>
</dbReference>
<keyword evidence="1" id="KW-0788">Thiol protease</keyword>
<proteinExistence type="inferred from homology"/>
<feature type="compositionally biased region" description="Basic and acidic residues" evidence="2">
    <location>
        <begin position="95"/>
        <end position="113"/>
    </location>
</feature>
<comment type="caution">
    <text evidence="4">The sequence shown here is derived from an EMBL/GenBank/DDBJ whole genome shotgun (WGS) entry which is preliminary data.</text>
</comment>
<feature type="compositionally biased region" description="Basic and acidic residues" evidence="2">
    <location>
        <begin position="174"/>
        <end position="184"/>
    </location>
</feature>
<dbReference type="PANTHER" id="PTHR21646">
    <property type="entry name" value="UBIQUITIN CARBOXYL-TERMINAL HYDROLASE"/>
    <property type="match status" value="1"/>
</dbReference>
<dbReference type="PROSITE" id="PS50235">
    <property type="entry name" value="USP_3"/>
    <property type="match status" value="1"/>
</dbReference>
<evidence type="ECO:0000256" key="1">
    <source>
        <dbReference type="RuleBase" id="RU366025"/>
    </source>
</evidence>
<dbReference type="InterPro" id="IPR028889">
    <property type="entry name" value="USP"/>
</dbReference>
<dbReference type="AlphaFoldDB" id="A0A9W7LEN8"/>
<evidence type="ECO:0000313" key="5">
    <source>
        <dbReference type="Proteomes" id="UP001165065"/>
    </source>
</evidence>
<sequence>MSTRSPYELPVRTRGSMSQGRGSLPHVNHSPSTGSSPHESGDRSSNPYRAPPPGHPAMKHLKTYPERRPSGGRRHSNHLVQSSSLTNANFGGDDGSSKRQEQPQRMSMMERRQQRLRKSSKNVSLSQTMEAVEASGGSGYGVTEGSWSSSSSKAAIATSMSSTVGATPSELPGLEERRGTREGLPRYSKRSPKISKTGGGSGVAGVRAVNAPPGGVGGGGGGDARGLVGLKNLGNTCFMNSGLQCVFNSPGMDKFFEGGWKGRGELVKSFSDVFNDVLMGTPHSAVSPMTFKRIMGKYAPHLAGFSQQDCQEFVLFLLSGLSEDMHGKGRIKEEVEKEEIIEKWTIEKQGDYWWDRHLQLNSSFVNEVFFGQLQSTITCSSCGNKSYCFDAFSTLSLPIPKKGTEREGLTRRMGNSLRRSFGRKENLSDPMTSTVEGSGCISIEDCLKLFTTPETIDSENKPFCSKCKKKRKSTKQFGIFRMPQVLVVHLKRFNNNRSKITTEVAFKDYLDMSPYSAAVETGPVSEENTYELYGVCNHIGSYGGGHYTADCKKGGVWWTFNDSHVSKNVAGVGSDGGCEPYVLFYKRKGL</sequence>
<dbReference type="OrthoDB" id="292964at2759"/>
<feature type="compositionally biased region" description="Polar residues" evidence="2">
    <location>
        <begin position="78"/>
        <end position="89"/>
    </location>
</feature>
<evidence type="ECO:0000313" key="4">
    <source>
        <dbReference type="EMBL" id="GMI48280.1"/>
    </source>
</evidence>
<dbReference type="Pfam" id="PF00443">
    <property type="entry name" value="UCH"/>
    <property type="match status" value="1"/>
</dbReference>
<dbReference type="SUPFAM" id="SSF54001">
    <property type="entry name" value="Cysteine proteinases"/>
    <property type="match status" value="1"/>
</dbReference>
<accession>A0A9W7LEN8</accession>
<dbReference type="Gene3D" id="3.90.70.10">
    <property type="entry name" value="Cysteine proteinases"/>
    <property type="match status" value="1"/>
</dbReference>
<feature type="region of interest" description="Disordered" evidence="2">
    <location>
        <begin position="1"/>
        <end position="127"/>
    </location>
</feature>
<dbReference type="Proteomes" id="UP001165065">
    <property type="component" value="Unassembled WGS sequence"/>
</dbReference>
<feature type="domain" description="USP" evidence="3">
    <location>
        <begin position="228"/>
        <end position="588"/>
    </location>
</feature>
<keyword evidence="5" id="KW-1185">Reference proteome</keyword>
<reference evidence="5" key="1">
    <citation type="journal article" date="2023" name="Commun. Biol.">
        <title>Genome analysis of Parmales, the sister group of diatoms, reveals the evolutionary specialization of diatoms from phago-mixotrophs to photoautotrophs.</title>
        <authorList>
            <person name="Ban H."/>
            <person name="Sato S."/>
            <person name="Yoshikawa S."/>
            <person name="Yamada K."/>
            <person name="Nakamura Y."/>
            <person name="Ichinomiya M."/>
            <person name="Sato N."/>
            <person name="Blanc-Mathieu R."/>
            <person name="Endo H."/>
            <person name="Kuwata A."/>
            <person name="Ogata H."/>
        </authorList>
    </citation>
    <scope>NUCLEOTIDE SEQUENCE [LARGE SCALE GENOMIC DNA]</scope>
</reference>
<name>A0A9W7LEN8_9STRA</name>
<keyword evidence="1" id="KW-0645">Protease</keyword>
<dbReference type="GO" id="GO:0004843">
    <property type="term" value="F:cysteine-type deubiquitinase activity"/>
    <property type="evidence" value="ECO:0007669"/>
    <property type="project" value="UniProtKB-UniRule"/>
</dbReference>
<dbReference type="PANTHER" id="PTHR21646:SF23">
    <property type="entry name" value="UBIQUITIN CARBOXYL-TERMINAL HYDROLASE USP2"/>
    <property type="match status" value="1"/>
</dbReference>
<dbReference type="EC" id="3.4.19.12" evidence="1"/>